<evidence type="ECO:0000256" key="2">
    <source>
        <dbReference type="ARBA" id="ARBA00006040"/>
    </source>
</evidence>
<dbReference type="GO" id="GO:0006508">
    <property type="term" value="P:proteolysis"/>
    <property type="evidence" value="ECO:0007669"/>
    <property type="project" value="UniProtKB-KW"/>
</dbReference>
<dbReference type="InterPro" id="IPR045090">
    <property type="entry name" value="Pept_M3A_M3B"/>
</dbReference>
<dbReference type="InterPro" id="IPR001567">
    <property type="entry name" value="Pept_M3A_M3B_dom"/>
</dbReference>
<evidence type="ECO:0000256" key="9">
    <source>
        <dbReference type="ARBA" id="ARBA00023128"/>
    </source>
</evidence>
<dbReference type="PANTHER" id="PTHR11804:SF79">
    <property type="entry name" value="MITOCHONDRIAL INTERMEDIATE PEPTIDASE"/>
    <property type="match status" value="1"/>
</dbReference>
<protein>
    <submittedName>
        <fullName evidence="12">Mitochondrial intermediate peptidase</fullName>
    </submittedName>
</protein>
<evidence type="ECO:0000256" key="5">
    <source>
        <dbReference type="ARBA" id="ARBA00022801"/>
    </source>
</evidence>
<keyword evidence="13" id="KW-1185">Reference proteome</keyword>
<accession>A0A2P6MXG6</accession>
<dbReference type="STRING" id="1890364.A0A2P6MXG6"/>
<evidence type="ECO:0000256" key="3">
    <source>
        <dbReference type="ARBA" id="ARBA00022670"/>
    </source>
</evidence>
<gene>
    <name evidence="12" type="ORF">PROFUN_15274</name>
</gene>
<dbReference type="InterPro" id="IPR024077">
    <property type="entry name" value="Neurolysin/TOP_dom2"/>
</dbReference>
<dbReference type="FunCoup" id="A0A2P6MXG6">
    <property type="interactions" value="528"/>
</dbReference>
<keyword evidence="7" id="KW-0809">Transit peptide</keyword>
<feature type="domain" description="Peptidase M3A/M3B catalytic" evidence="11">
    <location>
        <begin position="186"/>
        <end position="602"/>
    </location>
</feature>
<dbReference type="GO" id="GO:0004222">
    <property type="term" value="F:metalloendopeptidase activity"/>
    <property type="evidence" value="ECO:0007669"/>
    <property type="project" value="InterPro"/>
</dbReference>
<keyword evidence="9" id="KW-0496">Mitochondrion</keyword>
<proteinExistence type="inferred from homology"/>
<dbReference type="SUPFAM" id="SSF55486">
    <property type="entry name" value="Metalloproteases ('zincins'), catalytic domain"/>
    <property type="match status" value="1"/>
</dbReference>
<dbReference type="Pfam" id="PF01432">
    <property type="entry name" value="Peptidase_M3"/>
    <property type="match status" value="1"/>
</dbReference>
<keyword evidence="4 10" id="KW-0479">Metal-binding</keyword>
<dbReference type="GO" id="GO:0006518">
    <property type="term" value="P:peptide metabolic process"/>
    <property type="evidence" value="ECO:0007669"/>
    <property type="project" value="TreeGrafter"/>
</dbReference>
<dbReference type="PANTHER" id="PTHR11804">
    <property type="entry name" value="PROTEASE M3 THIMET OLIGOPEPTIDASE-RELATED"/>
    <property type="match status" value="1"/>
</dbReference>
<dbReference type="Gene3D" id="1.10.1370.10">
    <property type="entry name" value="Neurolysin, domain 3"/>
    <property type="match status" value="1"/>
</dbReference>
<evidence type="ECO:0000259" key="11">
    <source>
        <dbReference type="Pfam" id="PF01432"/>
    </source>
</evidence>
<dbReference type="AlphaFoldDB" id="A0A2P6MXG6"/>
<reference evidence="12 13" key="1">
    <citation type="journal article" date="2018" name="Genome Biol. Evol.">
        <title>Multiple Roots of Fruiting Body Formation in Amoebozoa.</title>
        <authorList>
            <person name="Hillmann F."/>
            <person name="Forbes G."/>
            <person name="Novohradska S."/>
            <person name="Ferling I."/>
            <person name="Riege K."/>
            <person name="Groth M."/>
            <person name="Westermann M."/>
            <person name="Marz M."/>
            <person name="Spaller T."/>
            <person name="Winckler T."/>
            <person name="Schaap P."/>
            <person name="Glockner G."/>
        </authorList>
    </citation>
    <scope>NUCLEOTIDE SEQUENCE [LARGE SCALE GENOMIC DNA]</scope>
    <source>
        <strain evidence="12 13">Jena</strain>
    </source>
</reference>
<evidence type="ECO:0000256" key="7">
    <source>
        <dbReference type="ARBA" id="ARBA00022946"/>
    </source>
</evidence>
<dbReference type="Gene3D" id="3.40.390.10">
    <property type="entry name" value="Collagenase (Catalytic Domain)"/>
    <property type="match status" value="1"/>
</dbReference>
<name>A0A2P6MXG6_9EUKA</name>
<comment type="subcellular location">
    <subcellularLocation>
        <location evidence="1">Mitochondrion</location>
    </subcellularLocation>
</comment>
<dbReference type="InParanoid" id="A0A2P6MXG6"/>
<keyword evidence="3 10" id="KW-0645">Protease</keyword>
<evidence type="ECO:0000313" key="12">
    <source>
        <dbReference type="EMBL" id="PRP76373.1"/>
    </source>
</evidence>
<keyword evidence="8 10" id="KW-0482">Metalloprotease</keyword>
<keyword evidence="6 10" id="KW-0862">Zinc</keyword>
<evidence type="ECO:0000256" key="1">
    <source>
        <dbReference type="ARBA" id="ARBA00004173"/>
    </source>
</evidence>
<dbReference type="CDD" id="cd06457">
    <property type="entry name" value="M3A_MIP"/>
    <property type="match status" value="1"/>
</dbReference>
<dbReference type="EMBL" id="MDYQ01000331">
    <property type="protein sequence ID" value="PRP76373.1"/>
    <property type="molecule type" value="Genomic_DNA"/>
</dbReference>
<organism evidence="12 13">
    <name type="scientific">Planoprotostelium fungivorum</name>
    <dbReference type="NCBI Taxonomy" id="1890364"/>
    <lineage>
        <taxon>Eukaryota</taxon>
        <taxon>Amoebozoa</taxon>
        <taxon>Evosea</taxon>
        <taxon>Variosea</taxon>
        <taxon>Cavosteliida</taxon>
        <taxon>Cavosteliaceae</taxon>
        <taxon>Planoprotostelium</taxon>
    </lineage>
</organism>
<dbReference type="Proteomes" id="UP000241769">
    <property type="component" value="Unassembled WGS sequence"/>
</dbReference>
<comment type="similarity">
    <text evidence="2 10">Belongs to the peptidase M3 family.</text>
</comment>
<sequence>MGLDVHTPRDWIRRAEVMDSHCVSLLKKLTTNHSLTGRENICLSHDPAELCRSVHPNIEHRRAATKAVEKVSNYVHRLNTDVQVYRSMKRASEEYEGEEGEERDVIVSLVKESEVSGIHLPDAERDQVVDLHGRIQQLGHIFQQNIHTPDERHLLVTEEQAKSLPGSIVERRGRDLYVSGDYADHVLQHSRDSELRKKAYIMSLTAVPNNVAVVEDILELRGRLSKVLGFKSYAESVLSNHRMMSSPRQIHDFLLELSHKIRPLARQELKVLEEMKKKEDPQGGEPWDVKFYSKLFSDSQKVGKVELREYLGRDRCIDALDVLTSHLFGINTQRIPFEKKLRLSEGGNEIGIVYLDLYNREDKIGNFATHAIRFPVVDEQGELVETPRVTLVGNMEDNKQWSHSDLETLFHEFGHCLASLLSRTKMYHLSGTRCPLDFAEFPSTLFENFAWDYRVLSLFAQHKDTGEVLPQSVWESFVQSKRAFRLTETEMQIANAIFDLEVHGAWPLALSTTELLHEIRSKYTSIPHARETHWHSTFGHLIDYASGYYSYLYSRVLSTAVWQYRFAEEPLDREEGERLRRMILEYGGTGDTMTLFQRYLGNSLRTSIALTVVTTVRHKTKSVRDHGRTK</sequence>
<evidence type="ECO:0000256" key="10">
    <source>
        <dbReference type="RuleBase" id="RU003435"/>
    </source>
</evidence>
<evidence type="ECO:0000256" key="4">
    <source>
        <dbReference type="ARBA" id="ARBA00022723"/>
    </source>
</evidence>
<dbReference type="InterPro" id="IPR033851">
    <property type="entry name" value="M3A_MIP"/>
</dbReference>
<dbReference type="InterPro" id="IPR024079">
    <property type="entry name" value="MetalloPept_cat_dom_sf"/>
</dbReference>
<comment type="caution">
    <text evidence="12">The sequence shown here is derived from an EMBL/GenBank/DDBJ whole genome shotgun (WGS) entry which is preliminary data.</text>
</comment>
<dbReference type="GO" id="GO:0005739">
    <property type="term" value="C:mitochondrion"/>
    <property type="evidence" value="ECO:0007669"/>
    <property type="project" value="UniProtKB-SubCell"/>
</dbReference>
<dbReference type="GO" id="GO:0046872">
    <property type="term" value="F:metal ion binding"/>
    <property type="evidence" value="ECO:0007669"/>
    <property type="project" value="UniProtKB-UniRule"/>
</dbReference>
<keyword evidence="5 10" id="KW-0378">Hydrolase</keyword>
<evidence type="ECO:0000313" key="13">
    <source>
        <dbReference type="Proteomes" id="UP000241769"/>
    </source>
</evidence>
<dbReference type="OrthoDB" id="17530at2759"/>
<evidence type="ECO:0000256" key="6">
    <source>
        <dbReference type="ARBA" id="ARBA00022833"/>
    </source>
</evidence>
<evidence type="ECO:0000256" key="8">
    <source>
        <dbReference type="ARBA" id="ARBA00023049"/>
    </source>
</evidence>
<comment type="cofactor">
    <cofactor evidence="10">
        <name>Zn(2+)</name>
        <dbReference type="ChEBI" id="CHEBI:29105"/>
    </cofactor>
    <text evidence="10">Binds 1 zinc ion.</text>
</comment>